<dbReference type="Proteomes" id="UP000494245">
    <property type="component" value="Unassembled WGS sequence"/>
</dbReference>
<evidence type="ECO:0000256" key="2">
    <source>
        <dbReference type="ARBA" id="ARBA00022679"/>
    </source>
</evidence>
<evidence type="ECO:0008006" key="5">
    <source>
        <dbReference type="Google" id="ProtNLM"/>
    </source>
</evidence>
<reference evidence="3 4" key="1">
    <citation type="submission" date="2020-04" db="EMBL/GenBank/DDBJ databases">
        <authorList>
            <consortium name="Desulfovibrio sp. FSS-1 genome sequencing consortium"/>
            <person name="Shimoshige H."/>
            <person name="Kobayashi H."/>
            <person name="Maekawa T."/>
        </authorList>
    </citation>
    <scope>NUCLEOTIDE SEQUENCE [LARGE SCALE GENOMIC DNA]</scope>
    <source>
        <strain evidence="3 4">SIID29052-01</strain>
    </source>
</reference>
<dbReference type="InterPro" id="IPR002201">
    <property type="entry name" value="Glyco_trans_9"/>
</dbReference>
<reference evidence="3 4" key="2">
    <citation type="submission" date="2020-05" db="EMBL/GenBank/DDBJ databases">
        <title>Draft genome sequence of Desulfovibrio sp. strainFSS-1.</title>
        <authorList>
            <person name="Shimoshige H."/>
            <person name="Kobayashi H."/>
            <person name="Maekawa T."/>
        </authorList>
    </citation>
    <scope>NUCLEOTIDE SEQUENCE [LARGE SCALE GENOMIC DNA]</scope>
    <source>
        <strain evidence="3 4">SIID29052-01</strain>
    </source>
</reference>
<name>A0A6V8LNR3_9BACT</name>
<evidence type="ECO:0000313" key="3">
    <source>
        <dbReference type="EMBL" id="GFK94242.1"/>
    </source>
</evidence>
<dbReference type="InterPro" id="IPR051199">
    <property type="entry name" value="LPS_LOS_Heptosyltrfase"/>
</dbReference>
<comment type="caution">
    <text evidence="3">The sequence shown here is derived from an EMBL/GenBank/DDBJ whole genome shotgun (WGS) entry which is preliminary data.</text>
</comment>
<gene>
    <name evidence="3" type="ORF">NNJEOMEG_02084</name>
</gene>
<keyword evidence="4" id="KW-1185">Reference proteome</keyword>
<evidence type="ECO:0000256" key="1">
    <source>
        <dbReference type="ARBA" id="ARBA00022676"/>
    </source>
</evidence>
<dbReference type="Pfam" id="PF01075">
    <property type="entry name" value="Glyco_transf_9"/>
    <property type="match status" value="1"/>
</dbReference>
<dbReference type="EMBL" id="BLTE01000009">
    <property type="protein sequence ID" value="GFK94242.1"/>
    <property type="molecule type" value="Genomic_DNA"/>
</dbReference>
<evidence type="ECO:0000313" key="4">
    <source>
        <dbReference type="Proteomes" id="UP000494245"/>
    </source>
</evidence>
<protein>
    <recommendedName>
        <fullName evidence="5">ADP-heptose:LPS heptosyltransferase</fullName>
    </recommendedName>
</protein>
<dbReference type="PANTHER" id="PTHR30160">
    <property type="entry name" value="TETRAACYLDISACCHARIDE 4'-KINASE-RELATED"/>
    <property type="match status" value="1"/>
</dbReference>
<dbReference type="AlphaFoldDB" id="A0A6V8LNR3"/>
<proteinExistence type="predicted"/>
<dbReference type="RefSeq" id="WP_173084139.1">
    <property type="nucleotide sequence ID" value="NZ_BLTE01000009.1"/>
</dbReference>
<accession>A0A6V8LNR3</accession>
<keyword evidence="2" id="KW-0808">Transferase</keyword>
<organism evidence="3 4">
    <name type="scientific">Fundidesulfovibrio magnetotacticus</name>
    <dbReference type="NCBI Taxonomy" id="2730080"/>
    <lineage>
        <taxon>Bacteria</taxon>
        <taxon>Pseudomonadati</taxon>
        <taxon>Thermodesulfobacteriota</taxon>
        <taxon>Desulfovibrionia</taxon>
        <taxon>Desulfovibrionales</taxon>
        <taxon>Desulfovibrionaceae</taxon>
        <taxon>Fundidesulfovibrio</taxon>
    </lineage>
</organism>
<dbReference type="GO" id="GO:0009244">
    <property type="term" value="P:lipopolysaccharide core region biosynthetic process"/>
    <property type="evidence" value="ECO:0007669"/>
    <property type="project" value="TreeGrafter"/>
</dbReference>
<dbReference type="Gene3D" id="3.40.50.2000">
    <property type="entry name" value="Glycogen Phosphorylase B"/>
    <property type="match status" value="1"/>
</dbReference>
<dbReference type="SUPFAM" id="SSF53756">
    <property type="entry name" value="UDP-Glycosyltransferase/glycogen phosphorylase"/>
    <property type="match status" value="1"/>
</dbReference>
<dbReference type="GO" id="GO:0005829">
    <property type="term" value="C:cytosol"/>
    <property type="evidence" value="ECO:0007669"/>
    <property type="project" value="TreeGrafter"/>
</dbReference>
<sequence length="408" mass="43735">MKPALVIQLARFGDLLQTKRLVLGLEAAGRVVHLLVDRSLDALARLVYPRAAVHALDAHSRPDPAAAERVLAELACVDFYRVHNLNHSGMSLAVSALFDPGVVRGHKLHQGQPLRDPWASMALRWTRNRRHGGVNLEDYWAAFALPMAAPEAVNPAPEGRGGGLGVVLAGRESRRSLPPDVLAGVVQAVLPAVTGEDILLLGTAAERPAAKALASLLPPKLAARVQDLTGRTSLTELAGRVEGLDRVLTPDTGAMHLAAHLGVPVTAFFLSSAWCHETGPYGPGHTVWQAVQPCSPCRESVPCPNGWACLEAFRRREFLRLVSGRLAGDPPPGLVGLRTGFDALGALCEPFAGTDGMEDGRARLRGFVARHLGLAGGRTLPPEPELAERLEEEPDWLLDKPQPLHELL</sequence>
<keyword evidence="1" id="KW-0328">Glycosyltransferase</keyword>
<dbReference type="CDD" id="cd03789">
    <property type="entry name" value="GT9_LPS_heptosyltransferase"/>
    <property type="match status" value="1"/>
</dbReference>
<dbReference type="GO" id="GO:0008713">
    <property type="term" value="F:ADP-heptose-lipopolysaccharide heptosyltransferase activity"/>
    <property type="evidence" value="ECO:0007669"/>
    <property type="project" value="TreeGrafter"/>
</dbReference>